<comment type="caution">
    <text evidence="2">The sequence shown here is derived from an EMBL/GenBank/DDBJ whole genome shotgun (WGS) entry which is preliminary data.</text>
</comment>
<protein>
    <submittedName>
        <fullName evidence="2">Disulfide bond formation protein DsbA</fullName>
    </submittedName>
</protein>
<organism evidence="2">
    <name type="scientific">Salmonella enteritidis PT4 (strain P125109)</name>
    <dbReference type="NCBI Taxonomy" id="550537"/>
    <lineage>
        <taxon>Bacteria</taxon>
        <taxon>Pseudomonadati</taxon>
        <taxon>Pseudomonadota</taxon>
        <taxon>Gammaproteobacteria</taxon>
        <taxon>Enterobacterales</taxon>
        <taxon>Enterobacteriaceae</taxon>
        <taxon>Salmonella</taxon>
    </lineage>
</organism>
<dbReference type="EMBL" id="DAAQRD010000031">
    <property type="protein sequence ID" value="HAE0520749.1"/>
    <property type="molecule type" value="Genomic_DNA"/>
</dbReference>
<gene>
    <name evidence="1" type="ORF">G2359_22680</name>
    <name evidence="2" type="ORF">G2720_23370</name>
</gene>
<evidence type="ECO:0000313" key="1">
    <source>
        <dbReference type="EMBL" id="HAD9862442.1"/>
    </source>
</evidence>
<accession>A0A024J5H7</accession>
<sequence>MFKYWPTFVQQWENSLKAAQKGLEIWKSARADAWLAYHNGIFATSHYEGALTSEDISSAAAAALKGHKIRGGNVNTKSILDASNRLAHTLALQGSPVMIMMPVKKATEKNVTVIPGGAGQETLENAAVLILAGMERNDRATTREGNNNLS</sequence>
<dbReference type="EMBL" id="DAAQLS010000022">
    <property type="protein sequence ID" value="HAD9862442.1"/>
    <property type="molecule type" value="Genomic_DNA"/>
</dbReference>
<proteinExistence type="predicted"/>
<reference evidence="2" key="2">
    <citation type="submission" date="2019-01" db="EMBL/GenBank/DDBJ databases">
        <authorList>
            <consortium name="NCBI Pathogen Detection Project"/>
        </authorList>
    </citation>
    <scope>NUCLEOTIDE SEQUENCE</scope>
    <source>
        <strain evidence="2">P125109</strain>
    </source>
</reference>
<name>A0A024J5H7_SALEP</name>
<dbReference type="AlphaFoldDB" id="A0A024J5H7"/>
<reference evidence="2" key="1">
    <citation type="journal article" date="2018" name="Genome Biol.">
        <title>SKESA: strategic k-mer extension for scrupulous assemblies.</title>
        <authorList>
            <person name="Souvorov A."/>
            <person name="Agarwala R."/>
            <person name="Lipman D.J."/>
        </authorList>
    </citation>
    <scope>NUCLEOTIDE SEQUENCE</scope>
    <source>
        <strain evidence="2">P125109</strain>
    </source>
</reference>
<evidence type="ECO:0000313" key="2">
    <source>
        <dbReference type="EMBL" id="HAE0520749.1"/>
    </source>
</evidence>